<dbReference type="AlphaFoldDB" id="A0A6P1MBK9"/>
<sequence>MKKSRFSPSASCDIIFEKVSQTRISPCSDTLGGGFPYLYYISNTNGIMTQMTQSPVCSGFLRVMFRVIKNSLPMMTRFWLSCPRHYPFGRVITFSLCAGGVL</sequence>
<proteinExistence type="predicted"/>
<dbReference type="EMBL" id="CP047593">
    <property type="protein sequence ID" value="QHI70483.1"/>
    <property type="molecule type" value="Genomic_DNA"/>
</dbReference>
<dbReference type="KEGG" id="taer:GT409_13890"/>
<name>A0A6P1MBK9_9BACT</name>
<reference evidence="1 2" key="1">
    <citation type="submission" date="2020-01" db="EMBL/GenBank/DDBJ databases">
        <title>Ponticoccus aerotolerans gen. nov., sp. nov., an anaerobic bacterium and proposal of Ponticoccusceae fam. nov., Ponticoccusles ord. nov. and Ponticoccuse classis nov. in the phylum Kiritimatiellaeota.</title>
        <authorList>
            <person name="Zhou L.Y."/>
            <person name="Du Z.J."/>
        </authorList>
    </citation>
    <scope>NUCLEOTIDE SEQUENCE [LARGE SCALE GENOMIC DNA]</scope>
    <source>
        <strain evidence="1 2">S-5007</strain>
    </source>
</reference>
<keyword evidence="2" id="KW-1185">Reference proteome</keyword>
<dbReference type="Proteomes" id="UP000464954">
    <property type="component" value="Chromosome"/>
</dbReference>
<dbReference type="RefSeq" id="WP_160629659.1">
    <property type="nucleotide sequence ID" value="NZ_CP047593.1"/>
</dbReference>
<protein>
    <submittedName>
        <fullName evidence="1">Uncharacterized protein</fullName>
    </submittedName>
</protein>
<organism evidence="1 2">
    <name type="scientific">Tichowtungia aerotolerans</name>
    <dbReference type="NCBI Taxonomy" id="2697043"/>
    <lineage>
        <taxon>Bacteria</taxon>
        <taxon>Pseudomonadati</taxon>
        <taxon>Kiritimatiellota</taxon>
        <taxon>Tichowtungiia</taxon>
        <taxon>Tichowtungiales</taxon>
        <taxon>Tichowtungiaceae</taxon>
        <taxon>Tichowtungia</taxon>
    </lineage>
</organism>
<evidence type="ECO:0000313" key="1">
    <source>
        <dbReference type="EMBL" id="QHI70483.1"/>
    </source>
</evidence>
<accession>A0A6P1MBK9</accession>
<gene>
    <name evidence="1" type="ORF">GT409_13890</name>
</gene>
<evidence type="ECO:0000313" key="2">
    <source>
        <dbReference type="Proteomes" id="UP000464954"/>
    </source>
</evidence>